<feature type="region of interest" description="Disordered" evidence="3">
    <location>
        <begin position="454"/>
        <end position="486"/>
    </location>
</feature>
<feature type="compositionally biased region" description="Basic residues" evidence="3">
    <location>
        <begin position="939"/>
        <end position="948"/>
    </location>
</feature>
<keyword evidence="1" id="KW-0863">Zinc-finger</keyword>
<dbReference type="InterPro" id="IPR036875">
    <property type="entry name" value="Znf_CCHC_sf"/>
</dbReference>
<accession>A0A6L2KSD1</accession>
<feature type="compositionally biased region" description="Basic and acidic residues" evidence="3">
    <location>
        <begin position="464"/>
        <end position="486"/>
    </location>
</feature>
<sequence>MLAIPYEHLLKFHADKDAKSLWEAIKNSQEGLDKTYDRFQKLISQLEIHGEVISHEDANLKLLKSLPSAWNNIALIMRNKSDLDTLSMDDLYNNLKVYESKIKSQSSSSSNYHNVAFVSSDNSSSTNKTVNVAHSVSAASSKNQASTASYADDVMFSFFSNQSNALQTKVECYNCHRRGHFARECRAPRNQGNRNRDTLTRNAPMDTSTTNALVVQDGIVPPPYTGNYMPPRADLSFAGLDDYVFKFKDWESDSEDENEFNPKEVKKRVKPSLEKIEFVKARNTTVENENKTKKPRKSSQSPRGKITGPKEIRPVWDNTARVNHQNKLTHPHLKRNFVPSSVLTKSGQVSVNATKQSSYKVAASVSAARHVNTVASRPNVNNDLPTTYSYLKHIHQPKAVVGVVEGNMNNDQRIFDSECSTHMTGNKSYLTDYQEIDGGFIAFEGNAKGDEVANDVGKKGTKVPRKENGVQEPAKEGDKNVQEKDLRNQEEALRKQFEKESKRLFGQGEAANTNSISRLKTISSPINVVSSTFTTVDPGREKAQRNDFKSMFGQDNDANGNRMFTPVSATRSTYVNLSGSTPVNAATLPNADLPTDPLMPDLEDTADLQDTRIFSGAYDDEVEGAVANFNNLELTTVKDERGIVVRNKARLVTQGYTQEEGIDYDEVFGPVARIEAIGLFLAYASFMGFIVYQMYVKSAFLYGTIEEDVYVCQTPGFEDPHFPDKVYKVEKALYGLYQALRAWDSPFDLEAFLDSDYARSSLDSKSTTGGCQFLRNRLISWQCKKSTVVANSTTEAEYVAAANCCGHVLWIQNQMLDYRFNFMNTKIYIDNESTILYSEKSKKPTESEGFEQIIDFLKASYVKYLLTVNPTVYTSCIEHFWATAKVKNVNEEAQIQAIVDKKKVIITKASIRRDLRFEDKGGVACLSNEVILEQPTLMRKQKTRRKQRKETEAPSPSNEIPNKEGVPTTSNDPLPSGEDRMQLHELIILCTNLQKQVLNLEKAKTAQVVEISSLKKRVKKLERKKKSRTSGLKRLRKVGIASRVESSSKASLGDQEDVSKQGRKIDDIDQDVEITLVDETQGSLDKDYMFEVNDLDGDEAIMDYTVGENVEHSAKVAEKEVSTTDPVTTAGVETLLKKPSQAKDKGKGKMVEPKRPLKRKEQIMIDEEVAKNLKAQMQAELEKEERLAKLKKEETNITLVKSCDNTQAMIDADYDLAQRLQTKEQGELTIKEKSRLFVELMDKRNILQDLELKRSEMLFNNAMKWIEAFVLMDTELVKDSQKAAEGSERAEEVPEDDDDVTFEATPLSSKSPTIVDYKIYKEGRKSYFKIIRGDAQNMVYYLLVKKMYPFKRNILHQLWNDVRLQVDYEVTTVFNKVNAASSRVTTADEVTTAGWIKTEID</sequence>
<dbReference type="Pfam" id="PF07727">
    <property type="entry name" value="RVT_2"/>
    <property type="match status" value="1"/>
</dbReference>
<dbReference type="PANTHER" id="PTHR11439:SF495">
    <property type="entry name" value="REVERSE TRANSCRIPTASE, RNA-DEPENDENT DNA POLYMERASE-RELATED"/>
    <property type="match status" value="1"/>
</dbReference>
<protein>
    <submittedName>
        <fullName evidence="5">Copia protein</fullName>
    </submittedName>
</protein>
<proteinExistence type="predicted"/>
<name>A0A6L2KSD1_TANCI</name>
<feature type="region of interest" description="Disordered" evidence="3">
    <location>
        <begin position="1282"/>
        <end position="1304"/>
    </location>
</feature>
<dbReference type="PROSITE" id="PS50158">
    <property type="entry name" value="ZF_CCHC"/>
    <property type="match status" value="1"/>
</dbReference>
<dbReference type="InterPro" id="IPR001878">
    <property type="entry name" value="Znf_CCHC"/>
</dbReference>
<dbReference type="SMART" id="SM00343">
    <property type="entry name" value="ZnF_C2HC"/>
    <property type="match status" value="1"/>
</dbReference>
<evidence type="ECO:0000259" key="4">
    <source>
        <dbReference type="PROSITE" id="PS50158"/>
    </source>
</evidence>
<dbReference type="InterPro" id="IPR013103">
    <property type="entry name" value="RVT_2"/>
</dbReference>
<dbReference type="Pfam" id="PF14223">
    <property type="entry name" value="Retrotran_gag_2"/>
    <property type="match status" value="1"/>
</dbReference>
<organism evidence="5">
    <name type="scientific">Tanacetum cinerariifolium</name>
    <name type="common">Dalmatian daisy</name>
    <name type="synonym">Chrysanthemum cinerariifolium</name>
    <dbReference type="NCBI Taxonomy" id="118510"/>
    <lineage>
        <taxon>Eukaryota</taxon>
        <taxon>Viridiplantae</taxon>
        <taxon>Streptophyta</taxon>
        <taxon>Embryophyta</taxon>
        <taxon>Tracheophyta</taxon>
        <taxon>Spermatophyta</taxon>
        <taxon>Magnoliopsida</taxon>
        <taxon>eudicotyledons</taxon>
        <taxon>Gunneridae</taxon>
        <taxon>Pentapetalae</taxon>
        <taxon>asterids</taxon>
        <taxon>campanulids</taxon>
        <taxon>Asterales</taxon>
        <taxon>Asteraceae</taxon>
        <taxon>Asteroideae</taxon>
        <taxon>Anthemideae</taxon>
        <taxon>Anthemidinae</taxon>
        <taxon>Tanacetum</taxon>
    </lineage>
</organism>
<gene>
    <name evidence="5" type="ORF">Tci_023450</name>
</gene>
<comment type="caution">
    <text evidence="5">The sequence shown here is derived from an EMBL/GenBank/DDBJ whole genome shotgun (WGS) entry which is preliminary data.</text>
</comment>
<keyword evidence="1" id="KW-0862">Zinc</keyword>
<keyword evidence="2" id="KW-0175">Coiled coil</keyword>
<dbReference type="EMBL" id="BKCJ010002872">
    <property type="protein sequence ID" value="GEU51472.1"/>
    <property type="molecule type" value="Genomic_DNA"/>
</dbReference>
<dbReference type="CDD" id="cd09272">
    <property type="entry name" value="RNase_HI_RT_Ty1"/>
    <property type="match status" value="1"/>
</dbReference>
<feature type="region of interest" description="Disordered" evidence="3">
    <location>
        <begin position="936"/>
        <end position="978"/>
    </location>
</feature>
<evidence type="ECO:0000256" key="1">
    <source>
        <dbReference type="PROSITE-ProRule" id="PRU00047"/>
    </source>
</evidence>
<feature type="coiled-coil region" evidence="2">
    <location>
        <begin position="1167"/>
        <end position="1194"/>
    </location>
</feature>
<keyword evidence="1" id="KW-0479">Metal-binding</keyword>
<dbReference type="PANTHER" id="PTHR11439">
    <property type="entry name" value="GAG-POL-RELATED RETROTRANSPOSON"/>
    <property type="match status" value="1"/>
</dbReference>
<evidence type="ECO:0000256" key="2">
    <source>
        <dbReference type="SAM" id="Coils"/>
    </source>
</evidence>
<evidence type="ECO:0000256" key="3">
    <source>
        <dbReference type="SAM" id="MobiDB-lite"/>
    </source>
</evidence>
<evidence type="ECO:0000313" key="5">
    <source>
        <dbReference type="EMBL" id="GEU51472.1"/>
    </source>
</evidence>
<dbReference type="Gene3D" id="4.10.60.10">
    <property type="entry name" value="Zinc finger, CCHC-type"/>
    <property type="match status" value="1"/>
</dbReference>
<feature type="domain" description="CCHC-type" evidence="4">
    <location>
        <begin position="172"/>
        <end position="186"/>
    </location>
</feature>
<dbReference type="SUPFAM" id="SSF57756">
    <property type="entry name" value="Retrovirus zinc finger-like domains"/>
    <property type="match status" value="1"/>
</dbReference>
<feature type="region of interest" description="Disordered" evidence="3">
    <location>
        <begin position="1043"/>
        <end position="1062"/>
    </location>
</feature>
<dbReference type="GO" id="GO:0003676">
    <property type="term" value="F:nucleic acid binding"/>
    <property type="evidence" value="ECO:0007669"/>
    <property type="project" value="InterPro"/>
</dbReference>
<dbReference type="PROSITE" id="PS50890">
    <property type="entry name" value="PUA"/>
    <property type="match status" value="1"/>
</dbReference>
<feature type="compositionally biased region" description="Basic and acidic residues" evidence="3">
    <location>
        <begin position="1282"/>
        <end position="1292"/>
    </location>
</feature>
<dbReference type="GO" id="GO:0008270">
    <property type="term" value="F:zinc ion binding"/>
    <property type="evidence" value="ECO:0007669"/>
    <property type="project" value="UniProtKB-KW"/>
</dbReference>
<reference evidence="5" key="1">
    <citation type="journal article" date="2019" name="Sci. Rep.">
        <title>Draft genome of Tanacetum cinerariifolium, the natural source of mosquito coil.</title>
        <authorList>
            <person name="Yamashiro T."/>
            <person name="Shiraishi A."/>
            <person name="Satake H."/>
            <person name="Nakayama K."/>
        </authorList>
    </citation>
    <scope>NUCLEOTIDE SEQUENCE</scope>
</reference>
<feature type="region of interest" description="Disordered" evidence="3">
    <location>
        <begin position="284"/>
        <end position="312"/>
    </location>
</feature>